<keyword evidence="2" id="KW-1185">Reference proteome</keyword>
<dbReference type="Proteomes" id="UP000801864">
    <property type="component" value="Unassembled WGS sequence"/>
</dbReference>
<dbReference type="AlphaFoldDB" id="A0A9P5C9S1"/>
<reference evidence="1 2" key="1">
    <citation type="submission" date="2018-06" db="EMBL/GenBank/DDBJ databases">
        <title>Genome analysis of cellulolytic fungus Trichoderma lentiforme CFAM-422.</title>
        <authorList>
            <person name="Steindorff A.S."/>
            <person name="Formighieri E.F."/>
            <person name="Midorikawa G.E.O."/>
            <person name="Tamietti M.S."/>
            <person name="Ramos E.Z."/>
            <person name="Silva A.S."/>
            <person name="Bon E.P.S."/>
            <person name="Mendes T.D."/>
            <person name="Damaso M.C.T."/>
            <person name="Favaro L.C.L."/>
        </authorList>
    </citation>
    <scope>NUCLEOTIDE SEQUENCE [LARGE SCALE GENOMIC DNA]</scope>
    <source>
        <strain evidence="1 2">CFAM-422</strain>
    </source>
</reference>
<organism evidence="1 2">
    <name type="scientific">Trichoderma lentiforme</name>
    <dbReference type="NCBI Taxonomy" id="1567552"/>
    <lineage>
        <taxon>Eukaryota</taxon>
        <taxon>Fungi</taxon>
        <taxon>Dikarya</taxon>
        <taxon>Ascomycota</taxon>
        <taxon>Pezizomycotina</taxon>
        <taxon>Sordariomycetes</taxon>
        <taxon>Hypocreomycetidae</taxon>
        <taxon>Hypocreales</taxon>
        <taxon>Hypocreaceae</taxon>
        <taxon>Trichoderma</taxon>
    </lineage>
</organism>
<comment type="caution">
    <text evidence="1">The sequence shown here is derived from an EMBL/GenBank/DDBJ whole genome shotgun (WGS) entry which is preliminary data.</text>
</comment>
<evidence type="ECO:0000313" key="2">
    <source>
        <dbReference type="Proteomes" id="UP000801864"/>
    </source>
</evidence>
<protein>
    <submittedName>
        <fullName evidence="1">Uncharacterized protein</fullName>
    </submittedName>
</protein>
<evidence type="ECO:0000313" key="1">
    <source>
        <dbReference type="EMBL" id="KAF3067769.1"/>
    </source>
</evidence>
<proteinExistence type="predicted"/>
<sequence length="300" mass="33877">MSSRKWWENPIVTIDVPRDLDPEQERLENEEYAKLMVGYRPPSARDYTGISKEQHEAQCQALVANVFHMIETDPADHQACFRKCVDKCVTTGVLHAHNWRQWGGYKELSVEMHQLAKATRRTNQVHILNAPSVIAAITVMSLRDMEVVGNDDLTALLINLKTFQYAHSSVEYWSADAGFGGIIHTTEPYVGPRLEGGLVIDLDAEPAIGQAVTVINTTPVPVDITFRNNAQLMLELRQFEIPHSRPHTPSPPSFASDTKLNAILADLEDLCNHDLSPAVKRKMQTFAYRVRHEFGRRVNQ</sequence>
<accession>A0A9P5C9S1</accession>
<gene>
    <name evidence="1" type="ORF">CFAM422_008372</name>
</gene>
<dbReference type="EMBL" id="QLNT01000015">
    <property type="protein sequence ID" value="KAF3067769.1"/>
    <property type="molecule type" value="Genomic_DNA"/>
</dbReference>
<name>A0A9P5C9S1_9HYPO</name>